<feature type="transmembrane region" description="Helical" evidence="10">
    <location>
        <begin position="239"/>
        <end position="260"/>
    </location>
</feature>
<feature type="transmembrane region" description="Helical" evidence="10">
    <location>
        <begin position="562"/>
        <end position="590"/>
    </location>
</feature>
<dbReference type="PANTHER" id="PTHR10766:SF170">
    <property type="entry name" value="TRANSMEMBRANE 9 SUPERFAMILY MEMBER 4"/>
    <property type="match status" value="1"/>
</dbReference>
<evidence type="ECO:0000313" key="14">
    <source>
        <dbReference type="RefSeq" id="XP_071927327.1"/>
    </source>
</evidence>
<feature type="transmembrane region" description="Helical" evidence="10">
    <location>
        <begin position="402"/>
        <end position="424"/>
    </location>
</feature>
<feature type="transmembrane region" description="Helical" evidence="10">
    <location>
        <begin position="531"/>
        <end position="550"/>
    </location>
</feature>
<evidence type="ECO:0000256" key="10">
    <source>
        <dbReference type="RuleBase" id="RU363079"/>
    </source>
</evidence>
<dbReference type="GO" id="GO:0000139">
    <property type="term" value="C:Golgi membrane"/>
    <property type="evidence" value="ECO:0007669"/>
    <property type="project" value="UniProtKB-SubCell"/>
</dbReference>
<comment type="similarity">
    <text evidence="3 10">Belongs to the nonaspanin (TM9SF) (TC 9.A.2) family.</text>
</comment>
<evidence type="ECO:0000256" key="3">
    <source>
        <dbReference type="ARBA" id="ARBA00005227"/>
    </source>
</evidence>
<dbReference type="PANTHER" id="PTHR10766">
    <property type="entry name" value="TRANSMEMBRANE 9 SUPERFAMILY PROTEIN"/>
    <property type="match status" value="1"/>
</dbReference>
<dbReference type="GeneID" id="113717246"/>
<evidence type="ECO:0000256" key="9">
    <source>
        <dbReference type="ARBA" id="ARBA00023136"/>
    </source>
</evidence>
<dbReference type="RefSeq" id="XP_071927327.1">
    <property type="nucleotide sequence ID" value="XM_072071226.1"/>
</dbReference>
<feature type="transmembrane region" description="Helical" evidence="10">
    <location>
        <begin position="341"/>
        <end position="359"/>
    </location>
</feature>
<dbReference type="GO" id="GO:0010008">
    <property type="term" value="C:endosome membrane"/>
    <property type="evidence" value="ECO:0007669"/>
    <property type="project" value="UniProtKB-SubCell"/>
</dbReference>
<proteinExistence type="inferred from homology"/>
<dbReference type="RefSeq" id="XP_027097778.1">
    <property type="nucleotide sequence ID" value="XM_027241977.1"/>
</dbReference>
<dbReference type="Pfam" id="PF02990">
    <property type="entry name" value="EMP70"/>
    <property type="match status" value="1"/>
</dbReference>
<organism evidence="11 12">
    <name type="scientific">Coffea arabica</name>
    <name type="common">Arabian coffee</name>
    <dbReference type="NCBI Taxonomy" id="13443"/>
    <lineage>
        <taxon>Eukaryota</taxon>
        <taxon>Viridiplantae</taxon>
        <taxon>Streptophyta</taxon>
        <taxon>Embryophyta</taxon>
        <taxon>Tracheophyta</taxon>
        <taxon>Spermatophyta</taxon>
        <taxon>Magnoliopsida</taxon>
        <taxon>eudicotyledons</taxon>
        <taxon>Gunneridae</taxon>
        <taxon>Pentapetalae</taxon>
        <taxon>asterids</taxon>
        <taxon>lamiids</taxon>
        <taxon>Gentianales</taxon>
        <taxon>Rubiaceae</taxon>
        <taxon>Ixoroideae</taxon>
        <taxon>Gardenieae complex</taxon>
        <taxon>Bertiereae - Coffeeae clade</taxon>
        <taxon>Coffeeae</taxon>
        <taxon>Coffea</taxon>
    </lineage>
</organism>
<evidence type="ECO:0000256" key="1">
    <source>
        <dbReference type="ARBA" id="ARBA00004337"/>
    </source>
</evidence>
<evidence type="ECO:0000313" key="13">
    <source>
        <dbReference type="RefSeq" id="XP_027097778.1"/>
    </source>
</evidence>
<accession>A0A6P6V794</accession>
<keyword evidence="9 10" id="KW-0472">Membrane</keyword>
<evidence type="ECO:0000256" key="4">
    <source>
        <dbReference type="ARBA" id="ARBA00022692"/>
    </source>
</evidence>
<evidence type="ECO:0000256" key="7">
    <source>
        <dbReference type="ARBA" id="ARBA00022989"/>
    </source>
</evidence>
<feature type="transmembrane region" description="Helical" evidence="10">
    <location>
        <begin position="371"/>
        <end position="396"/>
    </location>
</feature>
<reference evidence="11" key="1">
    <citation type="journal article" date="2025" name="Foods">
        <title>Unveiling the Microbial Signatures of Arabica Coffee Cherries: Insights into Ripeness Specific Diversity, Functional Traits, and Implications for Quality and Safety.</title>
        <authorList>
            <consortium name="RefSeq"/>
            <person name="Tenea G.N."/>
            <person name="Cifuentes V."/>
            <person name="Reyes P."/>
            <person name="Cevallos-Vallejos M."/>
        </authorList>
    </citation>
    <scope>NUCLEOTIDE SEQUENCE [LARGE SCALE GENOMIC DNA]</scope>
</reference>
<evidence type="ECO:0000256" key="2">
    <source>
        <dbReference type="ARBA" id="ARBA00004653"/>
    </source>
</evidence>
<comment type="subcellular location">
    <subcellularLocation>
        <location evidence="1">Endosome membrane</location>
        <topology evidence="1">Multi-pass membrane protein</topology>
    </subcellularLocation>
    <subcellularLocation>
        <location evidence="2">Golgi apparatus membrane</location>
        <topology evidence="2">Multi-pass membrane protein</topology>
    </subcellularLocation>
</comment>
<dbReference type="GO" id="GO:0072657">
    <property type="term" value="P:protein localization to membrane"/>
    <property type="evidence" value="ECO:0007669"/>
    <property type="project" value="TreeGrafter"/>
</dbReference>
<gene>
    <name evidence="12 13 14" type="primary">LOC113717246</name>
</gene>
<name>A0A6P6V794_COFAR</name>
<reference evidence="12 13" key="2">
    <citation type="submission" date="2025-04" db="UniProtKB">
        <authorList>
            <consortium name="RefSeq"/>
        </authorList>
    </citation>
    <scope>IDENTIFICATION</scope>
    <source>
        <tissue evidence="12 13">Leaves</tissue>
    </source>
</reference>
<keyword evidence="4 10" id="KW-0812">Transmembrane</keyword>
<dbReference type="AlphaFoldDB" id="A0A6P6V794"/>
<evidence type="ECO:0000256" key="5">
    <source>
        <dbReference type="ARBA" id="ARBA00022729"/>
    </source>
</evidence>
<dbReference type="Proteomes" id="UP001652660">
    <property type="component" value="Chromosome 11c"/>
</dbReference>
<keyword evidence="6" id="KW-0967">Endosome</keyword>
<evidence type="ECO:0000256" key="8">
    <source>
        <dbReference type="ARBA" id="ARBA00023034"/>
    </source>
</evidence>
<evidence type="ECO:0000313" key="11">
    <source>
        <dbReference type="Proteomes" id="UP001652660"/>
    </source>
</evidence>
<protein>
    <recommendedName>
        <fullName evidence="10">Transmembrane 9 superfamily member</fullName>
    </recommendedName>
</protein>
<dbReference type="RefSeq" id="XP_027097777.1">
    <property type="nucleotide sequence ID" value="XM_027241976.1"/>
</dbReference>
<dbReference type="InterPro" id="IPR004240">
    <property type="entry name" value="EMP70"/>
</dbReference>
<evidence type="ECO:0000256" key="6">
    <source>
        <dbReference type="ARBA" id="ARBA00022753"/>
    </source>
</evidence>
<evidence type="ECO:0000313" key="12">
    <source>
        <dbReference type="RefSeq" id="XP_027097777.1"/>
    </source>
</evidence>
<feature type="transmembrane region" description="Helical" evidence="10">
    <location>
        <begin position="302"/>
        <end position="329"/>
    </location>
</feature>
<keyword evidence="5" id="KW-0732">Signal</keyword>
<keyword evidence="11" id="KW-1185">Reference proteome</keyword>
<feature type="transmembrane region" description="Helical" evidence="10">
    <location>
        <begin position="463"/>
        <end position="487"/>
    </location>
</feature>
<feature type="transmembrane region" description="Helical" evidence="10">
    <location>
        <begin position="493"/>
        <end position="519"/>
    </location>
</feature>
<keyword evidence="8" id="KW-0333">Golgi apparatus</keyword>
<sequence>MCSLFLFAERNRRMANSAECFLMSLVMIGILSQVTSDAFDHKYNKGDPVPLYVNKVGPYHNPSETYPYYDFPFCPPDLWQEKEESLGEVLNGDHLVSAPYNLNFRLDRESHVVCRRNLTRKEVALFRTAVSKDYYLQMYYDDLPIWQFIGAAQTNDVDTFNYYLFTKVHFDIFYSGDRVIEINLLTDSSNRADLTEDKVIDIEFLYSVNWKETDLPFDTRMQKYTMFAHFPLNMKKHQFAITNSFWTIILLVGCLVALYVRVLRKDFNEYENDEELADNQGHTGWKIIHSDVFRYPKYNCCLAAAIGCGTQLFAVVLSIIILGVAGVFHPYDHGVQKVASVIIYAITNVIAGFTAVSFYHQLEGSNSAKNLFLAGSLFCGPLFLTFCMLNTVAGIYESTAEISMGNIVKILLIWVFIALPLLLLGGTLGKMTKSEFQAPCRSTKCPREIPPLHWYRAALPQMAIAGFLPFSVFYIELYPIFASIWGLKVFTTYGVLCVFFIFLVTITALVSIGLTYLQLAAEDHQWWWRSFLCGGSTGLYVYAYCFFFYFQSEMSGFLQTSFFFGYMTCSCFGLFLLLGTVGFRASLIFVRHIYSSIKFE</sequence>
<keyword evidence="7 10" id="KW-1133">Transmembrane helix</keyword>
<dbReference type="OrthoDB" id="1666796at2759"/>